<dbReference type="STRING" id="425265.A8Q051"/>
<accession>A8Q051</accession>
<protein>
    <recommendedName>
        <fullName evidence="4">TFIIS N-terminal domain-containing protein</fullName>
    </recommendedName>
</protein>
<proteinExistence type="predicted"/>
<feature type="compositionally biased region" description="Low complexity" evidence="1">
    <location>
        <begin position="442"/>
        <end position="461"/>
    </location>
</feature>
<name>A8Q051_MALGO</name>
<feature type="compositionally biased region" description="Low complexity" evidence="1">
    <location>
        <begin position="195"/>
        <end position="218"/>
    </location>
</feature>
<feature type="region of interest" description="Disordered" evidence="1">
    <location>
        <begin position="98"/>
        <end position="269"/>
    </location>
</feature>
<dbReference type="RefSeq" id="XP_001730984.1">
    <property type="nucleotide sequence ID" value="XM_001730932.1"/>
</dbReference>
<gene>
    <name evidence="2" type="ORF">MGL_1983</name>
</gene>
<feature type="region of interest" description="Disordered" evidence="1">
    <location>
        <begin position="439"/>
        <end position="489"/>
    </location>
</feature>
<feature type="compositionally biased region" description="Pro residues" evidence="1">
    <location>
        <begin position="462"/>
        <end position="476"/>
    </location>
</feature>
<feature type="compositionally biased region" description="Basic residues" evidence="1">
    <location>
        <begin position="550"/>
        <end position="559"/>
    </location>
</feature>
<dbReference type="OrthoDB" id="6159439at2759"/>
<dbReference type="PANTHER" id="PTHR46557:SF1">
    <property type="entry name" value="SERINE_THREONINE-PROTEIN PHOSPHATASE 1 REGULATORY SUBUNIT 10"/>
    <property type="match status" value="1"/>
</dbReference>
<dbReference type="EMBL" id="AAYY01000006">
    <property type="protein sequence ID" value="EDP43770.1"/>
    <property type="molecule type" value="Genomic_DNA"/>
</dbReference>
<evidence type="ECO:0000313" key="2">
    <source>
        <dbReference type="EMBL" id="EDP43770.1"/>
    </source>
</evidence>
<comment type="caution">
    <text evidence="2">The sequence shown here is derived from an EMBL/GenBank/DDBJ whole genome shotgun (WGS) entry which is preliminary data.</text>
</comment>
<dbReference type="AlphaFoldDB" id="A8Q051"/>
<keyword evidence="3" id="KW-1185">Reference proteome</keyword>
<feature type="compositionally biased region" description="Low complexity" evidence="1">
    <location>
        <begin position="168"/>
        <end position="179"/>
    </location>
</feature>
<feature type="compositionally biased region" description="Polar residues" evidence="1">
    <location>
        <begin position="102"/>
        <end position="132"/>
    </location>
</feature>
<organism evidence="2 3">
    <name type="scientific">Malassezia globosa (strain ATCC MYA-4612 / CBS 7966)</name>
    <name type="common">Dandruff-associated fungus</name>
    <dbReference type="NCBI Taxonomy" id="425265"/>
    <lineage>
        <taxon>Eukaryota</taxon>
        <taxon>Fungi</taxon>
        <taxon>Dikarya</taxon>
        <taxon>Basidiomycota</taxon>
        <taxon>Ustilaginomycotina</taxon>
        <taxon>Malasseziomycetes</taxon>
        <taxon>Malasseziales</taxon>
        <taxon>Malasseziaceae</taxon>
        <taxon>Malassezia</taxon>
    </lineage>
</organism>
<evidence type="ECO:0008006" key="4">
    <source>
        <dbReference type="Google" id="ProtNLM"/>
    </source>
</evidence>
<dbReference type="Proteomes" id="UP000008837">
    <property type="component" value="Unassembled WGS sequence"/>
</dbReference>
<sequence>MQHGSPAYLSAFTNHTRGREILATWLSDATPPRKSDMEDISDMYATVVEPLLALLLRLPIELEHLKDHVGLGKLITGAQKRLRSEHARKLADEVKEKWSALVPSSTASRAQSAPPLSTTVKRPAATNSLQDPTTKRARSNSASTAVPPTRSAVGASVRPASSMLMSGTSRARTASASTQSERRGSPQISDAKPLTSSSAATRRSVSSRSASAQSNANRDLASFMTLIDQPRPSPPPTASASAPVSAGEASSTSSVESGTQPKKRKKTVHWRDHDGQALVAVKLIEPAVYEEDEQGGIASVGQLDMEEGGAFRLAHADMEEYIDYYPPREVSLSVLSPMIPECGAHSEAKQIQAEYENDVAEVTYSEPSMIPESPAEPVQDAYLSAFSTTLNEPRVMTTGSVIRPFVFDQISSPSVSTSSSSSIPGLPSNLADLLQQLKDESTTATSSPTTSLTAPTLSEVPKTPPAAMPMPMPVPTSQPSMPSDAPTNESTIPLPLPLSPWGGLPGMLPPPWPFPSLPTSEAMTTMQTTVAPMNMPEPDSKTPSETTRSRAGRPKRTGKYSRPLEGYV</sequence>
<dbReference type="InParanoid" id="A8Q051"/>
<evidence type="ECO:0000256" key="1">
    <source>
        <dbReference type="SAM" id="MobiDB-lite"/>
    </source>
</evidence>
<feature type="region of interest" description="Disordered" evidence="1">
    <location>
        <begin position="531"/>
        <end position="568"/>
    </location>
</feature>
<dbReference type="SUPFAM" id="SSF47676">
    <property type="entry name" value="Conserved domain common to transcription factors TFIIS, elongin A, CRSP70"/>
    <property type="match status" value="1"/>
</dbReference>
<dbReference type="GO" id="GO:0008157">
    <property type="term" value="F:protein phosphatase 1 binding"/>
    <property type="evidence" value="ECO:0007669"/>
    <property type="project" value="TreeGrafter"/>
</dbReference>
<dbReference type="GO" id="GO:0072357">
    <property type="term" value="C:PTW/PP1 phosphatase complex"/>
    <property type="evidence" value="ECO:0007669"/>
    <property type="project" value="TreeGrafter"/>
</dbReference>
<dbReference type="Gene3D" id="1.20.930.10">
    <property type="entry name" value="Conserved domain common to transcription factors TFIIS, elongin A, CRSP70"/>
    <property type="match status" value="1"/>
</dbReference>
<reference evidence="2 3" key="1">
    <citation type="journal article" date="2007" name="Proc. Natl. Acad. Sci. U.S.A.">
        <title>Dandruff-associated Malassezia genomes reveal convergent and divergent virulence traits shared with plant and human fungal pathogens.</title>
        <authorList>
            <person name="Xu J."/>
            <person name="Saunders C.W."/>
            <person name="Hu P."/>
            <person name="Grant R.A."/>
            <person name="Boekhout T."/>
            <person name="Kuramae E.E."/>
            <person name="Kronstad J.W."/>
            <person name="Deangelis Y.M."/>
            <person name="Reeder N.L."/>
            <person name="Johnstone K.R."/>
            <person name="Leland M."/>
            <person name="Fieno A.M."/>
            <person name="Begley W.M."/>
            <person name="Sun Y."/>
            <person name="Lacey M.P."/>
            <person name="Chaudhary T."/>
            <person name="Keough T."/>
            <person name="Chu L."/>
            <person name="Sears R."/>
            <person name="Yuan B."/>
            <person name="Dawson T.L.Jr."/>
        </authorList>
    </citation>
    <scope>NUCLEOTIDE SEQUENCE [LARGE SCALE GENOMIC DNA]</scope>
    <source>
        <strain evidence="3">ATCC MYA-4612 / CBS 7966</strain>
    </source>
</reference>
<dbReference type="InterPro" id="IPR035441">
    <property type="entry name" value="TFIIS/LEDGF_dom_sf"/>
</dbReference>
<feature type="compositionally biased region" description="Polar residues" evidence="1">
    <location>
        <begin position="477"/>
        <end position="489"/>
    </location>
</feature>
<dbReference type="VEuPathDB" id="FungiDB:MGL_1983"/>
<dbReference type="GO" id="GO:0000785">
    <property type="term" value="C:chromatin"/>
    <property type="evidence" value="ECO:0007669"/>
    <property type="project" value="TreeGrafter"/>
</dbReference>
<dbReference type="KEGG" id="mgl:MGL_1983"/>
<feature type="compositionally biased region" description="Polar residues" evidence="1">
    <location>
        <begin position="248"/>
        <end position="260"/>
    </location>
</feature>
<evidence type="ECO:0000313" key="3">
    <source>
        <dbReference type="Proteomes" id="UP000008837"/>
    </source>
</evidence>
<dbReference type="OMA" id="HTRGREI"/>
<dbReference type="GeneID" id="5855291"/>
<dbReference type="PANTHER" id="PTHR46557">
    <property type="entry name" value="SERINE/THREONINE-PROTEIN PHOSPHATASE 1 REGULATORY SUBUNIT 10-RELATED"/>
    <property type="match status" value="1"/>
</dbReference>